<dbReference type="EMBL" id="FMXO01000015">
    <property type="protein sequence ID" value="SDB51841.1"/>
    <property type="molecule type" value="Genomic_DNA"/>
</dbReference>
<dbReference type="RefSeq" id="WP_139163001.1">
    <property type="nucleotide sequence ID" value="NZ_FMXO01000015.1"/>
</dbReference>
<accession>A0A1G6E386</accession>
<dbReference type="OrthoDB" id="5465310at2"/>
<name>A0A1G6E386_9BACT</name>
<proteinExistence type="predicted"/>
<sequence length="157" mass="17766">MRCRLHHPDMTRWVAVLLVLALLCMGMGGFGDTEAVTKIPRPERSFLVELVDADDVSFRLHDFSMDGLTLIPVTAGRAQISLDFAEIVDVRMYVQDDQVMARVSFRNESTSEFMMQPDLVFYGLTDWGKMKIEAGDVRRITFLGRAEAPQPVRPEAN</sequence>
<keyword evidence="2" id="KW-1185">Reference proteome</keyword>
<dbReference type="Proteomes" id="UP000198771">
    <property type="component" value="Unassembled WGS sequence"/>
</dbReference>
<gene>
    <name evidence="1" type="ORF">SAMN05660653_02575</name>
</gene>
<dbReference type="AlphaFoldDB" id="A0A1G6E386"/>
<organism evidence="1 2">
    <name type="scientific">Desulfonatronum thiosulfatophilum</name>
    <dbReference type="NCBI Taxonomy" id="617002"/>
    <lineage>
        <taxon>Bacteria</taxon>
        <taxon>Pseudomonadati</taxon>
        <taxon>Thermodesulfobacteriota</taxon>
        <taxon>Desulfovibrionia</taxon>
        <taxon>Desulfovibrionales</taxon>
        <taxon>Desulfonatronaceae</taxon>
        <taxon>Desulfonatronum</taxon>
    </lineage>
</organism>
<protein>
    <submittedName>
        <fullName evidence="1">Uncharacterized protein</fullName>
    </submittedName>
</protein>
<reference evidence="1 2" key="1">
    <citation type="submission" date="2016-10" db="EMBL/GenBank/DDBJ databases">
        <authorList>
            <person name="de Groot N.N."/>
        </authorList>
    </citation>
    <scope>NUCLEOTIDE SEQUENCE [LARGE SCALE GENOMIC DNA]</scope>
    <source>
        <strain evidence="1 2">ASO4-2</strain>
    </source>
</reference>
<dbReference type="STRING" id="617002.SAMN05660653_02575"/>
<evidence type="ECO:0000313" key="1">
    <source>
        <dbReference type="EMBL" id="SDB51841.1"/>
    </source>
</evidence>
<evidence type="ECO:0000313" key="2">
    <source>
        <dbReference type="Proteomes" id="UP000198771"/>
    </source>
</evidence>